<dbReference type="Pfam" id="PF00931">
    <property type="entry name" value="NB-ARC"/>
    <property type="match status" value="1"/>
</dbReference>
<organism evidence="11 12">
    <name type="scientific">Panicum miliaceum</name>
    <name type="common">Proso millet</name>
    <name type="synonym">Broomcorn millet</name>
    <dbReference type="NCBI Taxonomy" id="4540"/>
    <lineage>
        <taxon>Eukaryota</taxon>
        <taxon>Viridiplantae</taxon>
        <taxon>Streptophyta</taxon>
        <taxon>Embryophyta</taxon>
        <taxon>Tracheophyta</taxon>
        <taxon>Spermatophyta</taxon>
        <taxon>Magnoliopsida</taxon>
        <taxon>Liliopsida</taxon>
        <taxon>Poales</taxon>
        <taxon>Poaceae</taxon>
        <taxon>PACMAD clade</taxon>
        <taxon>Panicoideae</taxon>
        <taxon>Panicodae</taxon>
        <taxon>Paniceae</taxon>
        <taxon>Panicinae</taxon>
        <taxon>Panicum</taxon>
        <taxon>Panicum sect. Panicum</taxon>
    </lineage>
</organism>
<dbReference type="FunFam" id="1.10.10.10:FF:000322">
    <property type="entry name" value="Probable disease resistance protein At1g63360"/>
    <property type="match status" value="1"/>
</dbReference>
<evidence type="ECO:0000256" key="6">
    <source>
        <dbReference type="ARBA" id="ARBA00023054"/>
    </source>
</evidence>
<feature type="domain" description="NB-ARC" evidence="7">
    <location>
        <begin position="139"/>
        <end position="318"/>
    </location>
</feature>
<evidence type="ECO:0000256" key="2">
    <source>
        <dbReference type="ARBA" id="ARBA00022614"/>
    </source>
</evidence>
<dbReference type="Pfam" id="PF23598">
    <property type="entry name" value="LRR_14"/>
    <property type="match status" value="1"/>
</dbReference>
<dbReference type="InterPro" id="IPR027417">
    <property type="entry name" value="P-loop_NTPase"/>
</dbReference>
<evidence type="ECO:0000313" key="11">
    <source>
        <dbReference type="EMBL" id="RLM93210.1"/>
    </source>
</evidence>
<dbReference type="SUPFAM" id="SSF52540">
    <property type="entry name" value="P-loop containing nucleoside triphosphate hydrolases"/>
    <property type="match status" value="1"/>
</dbReference>
<dbReference type="Proteomes" id="UP000275267">
    <property type="component" value="Unassembled WGS sequence"/>
</dbReference>
<keyword evidence="3" id="KW-0677">Repeat</keyword>
<evidence type="ECO:0000256" key="4">
    <source>
        <dbReference type="ARBA" id="ARBA00022741"/>
    </source>
</evidence>
<dbReference type="Gene3D" id="3.80.10.10">
    <property type="entry name" value="Ribonuclease Inhibitor"/>
    <property type="match status" value="1"/>
</dbReference>
<dbReference type="STRING" id="4540.A0A3L6R1Z6"/>
<dbReference type="EMBL" id="PQIB02000010">
    <property type="protein sequence ID" value="RLM93210.1"/>
    <property type="molecule type" value="Genomic_DNA"/>
</dbReference>
<dbReference type="Gene3D" id="3.40.50.300">
    <property type="entry name" value="P-loop containing nucleotide triphosphate hydrolases"/>
    <property type="match status" value="1"/>
</dbReference>
<dbReference type="InterPro" id="IPR032675">
    <property type="entry name" value="LRR_dom_sf"/>
</dbReference>
<evidence type="ECO:0000259" key="7">
    <source>
        <dbReference type="Pfam" id="PF00931"/>
    </source>
</evidence>
<dbReference type="Gene3D" id="1.20.5.4130">
    <property type="match status" value="1"/>
</dbReference>
<evidence type="ECO:0000313" key="12">
    <source>
        <dbReference type="Proteomes" id="UP000275267"/>
    </source>
</evidence>
<dbReference type="InterPro" id="IPR002182">
    <property type="entry name" value="NB-ARC"/>
</dbReference>
<dbReference type="CDD" id="cd14798">
    <property type="entry name" value="RX-CC_like"/>
    <property type="match status" value="1"/>
</dbReference>
<accession>A0A3L6R1Z6</accession>
<dbReference type="PANTHER" id="PTHR23155:SF1205">
    <property type="entry name" value="DISEASE RESISTANCE PROTEIN RPM1"/>
    <property type="match status" value="1"/>
</dbReference>
<keyword evidence="6" id="KW-0175">Coiled coil</keyword>
<evidence type="ECO:0000259" key="9">
    <source>
        <dbReference type="Pfam" id="PF23559"/>
    </source>
</evidence>
<keyword evidence="2" id="KW-0433">Leucine-rich repeat</keyword>
<gene>
    <name evidence="11" type="ORF">C2845_PM08G08580</name>
</gene>
<dbReference type="InterPro" id="IPR055414">
    <property type="entry name" value="LRR_R13L4/SHOC2-like"/>
</dbReference>
<sequence>MIFPRQFASKTTTWMKRVREVAYDAEDCIDIFWYHNGHRHCSQNPIVGWLHKIIHPLKTLRAMHNLSIEIRDLKARALKVSERRLRYRVEAAFGGASDAYTVGRSSPDYNHLERQLPALNIDECRLVGVTEKTESVIRLLEYGNLARLKVVPIVGFGGLGKTTLAVTVYKSPTMKGIQTRAFLAVSQRYDLRILPESLLRQLIRISLRDPSCSREETLKDPLIGIETWHISEIIGRCRAHLEDKRYFIVLDDLWSPEDWENLKVTFPDNDKQSRILITTRNRNIAESCCADSHDLIYNMEPLPFEESKRLFYKKVFKLDKCPPLYQDLEVISDGILKKCSGLPLAILSIGGMLARTKNKTRAEWEKVCDRLGSGLEISATIGGMRRILSLGYHDLPYNVKACFLYLSVFPEDYEIKRGPLVRRWAAEGFISGMHETNLEEVAAKYLDEFVSRSIVTPTRIASTGLVRSCKVHDMMLEVITSKSIQENFISFVGKQQYSTTGHDKIRQLSIQTDGTGSGREQENHNTNFSHVRSLLILRCSKKPLPIIFTHFKLLRVLDLEGCWWLSNEDLKEIFKMSLLRYLCLRRTNVSQLPKLVGRLKQLVTLDVRETSIRELPESATQLGSLKHLLGGRYRHYTRISRVKHFEPHEALMIPRGLKNMKSIQKIANVDIASSSRAMQELGALSQLTKLCAIKSMEEKNGSILLPRPR</sequence>
<dbReference type="PANTHER" id="PTHR23155">
    <property type="entry name" value="DISEASE RESISTANCE PROTEIN RP"/>
    <property type="match status" value="1"/>
</dbReference>
<feature type="domain" description="Disease resistance protein winged helix" evidence="9">
    <location>
        <begin position="408"/>
        <end position="479"/>
    </location>
</feature>
<dbReference type="PRINTS" id="PR00364">
    <property type="entry name" value="DISEASERSIST"/>
</dbReference>
<dbReference type="GO" id="GO:0009626">
    <property type="term" value="P:plant-type hypersensitive response"/>
    <property type="evidence" value="ECO:0007669"/>
    <property type="project" value="UniProtKB-ARBA"/>
</dbReference>
<keyword evidence="4" id="KW-0547">Nucleotide-binding</keyword>
<protein>
    <submittedName>
        <fullName evidence="11">Disease resistance RPP13-like protein 3</fullName>
    </submittedName>
</protein>
<feature type="domain" description="Disease resistance R13L4/SHOC-2-like LRR" evidence="10">
    <location>
        <begin position="530"/>
        <end position="694"/>
    </location>
</feature>
<evidence type="ECO:0000259" key="10">
    <source>
        <dbReference type="Pfam" id="PF23598"/>
    </source>
</evidence>
<dbReference type="Gene3D" id="1.10.8.430">
    <property type="entry name" value="Helical domain of apoptotic protease-activating factors"/>
    <property type="match status" value="1"/>
</dbReference>
<dbReference type="Pfam" id="PF18052">
    <property type="entry name" value="Rx_N"/>
    <property type="match status" value="1"/>
</dbReference>
<name>A0A3L6R1Z6_PANMI</name>
<comment type="similarity">
    <text evidence="1">Belongs to the disease resistance NB-LRR family.</text>
</comment>
<evidence type="ECO:0000259" key="8">
    <source>
        <dbReference type="Pfam" id="PF18052"/>
    </source>
</evidence>
<keyword evidence="5" id="KW-0611">Plant defense</keyword>
<proteinExistence type="inferred from homology"/>
<dbReference type="InterPro" id="IPR044974">
    <property type="entry name" value="Disease_R_plants"/>
</dbReference>
<feature type="domain" description="Disease resistance N-terminal" evidence="8">
    <location>
        <begin position="11"/>
        <end position="44"/>
    </location>
</feature>
<dbReference type="GO" id="GO:0002758">
    <property type="term" value="P:innate immune response-activating signaling pathway"/>
    <property type="evidence" value="ECO:0007669"/>
    <property type="project" value="UniProtKB-ARBA"/>
</dbReference>
<dbReference type="SUPFAM" id="SSF52058">
    <property type="entry name" value="L domain-like"/>
    <property type="match status" value="1"/>
</dbReference>
<dbReference type="AlphaFoldDB" id="A0A3L6R1Z6"/>
<dbReference type="InterPro" id="IPR038005">
    <property type="entry name" value="RX-like_CC"/>
</dbReference>
<dbReference type="InterPro" id="IPR036388">
    <property type="entry name" value="WH-like_DNA-bd_sf"/>
</dbReference>
<evidence type="ECO:0000256" key="1">
    <source>
        <dbReference type="ARBA" id="ARBA00008894"/>
    </source>
</evidence>
<reference evidence="12" key="1">
    <citation type="journal article" date="2019" name="Nat. Commun.">
        <title>The genome of broomcorn millet.</title>
        <authorList>
            <person name="Zou C."/>
            <person name="Miki D."/>
            <person name="Li D."/>
            <person name="Tang Q."/>
            <person name="Xiao L."/>
            <person name="Rajput S."/>
            <person name="Deng P."/>
            <person name="Jia W."/>
            <person name="Huang R."/>
            <person name="Zhang M."/>
            <person name="Sun Y."/>
            <person name="Hu J."/>
            <person name="Fu X."/>
            <person name="Schnable P.S."/>
            <person name="Li F."/>
            <person name="Zhang H."/>
            <person name="Feng B."/>
            <person name="Zhu X."/>
            <person name="Liu R."/>
            <person name="Schnable J.C."/>
            <person name="Zhu J.-K."/>
            <person name="Zhang H."/>
        </authorList>
    </citation>
    <scope>NUCLEOTIDE SEQUENCE [LARGE SCALE GENOMIC DNA]</scope>
</reference>
<dbReference type="InterPro" id="IPR041118">
    <property type="entry name" value="Rx_N"/>
</dbReference>
<dbReference type="OrthoDB" id="6161812at2759"/>
<dbReference type="InterPro" id="IPR058922">
    <property type="entry name" value="WHD_DRP"/>
</dbReference>
<dbReference type="InterPro" id="IPR042197">
    <property type="entry name" value="Apaf_helical"/>
</dbReference>
<dbReference type="GO" id="GO:0043531">
    <property type="term" value="F:ADP binding"/>
    <property type="evidence" value="ECO:0007669"/>
    <property type="project" value="InterPro"/>
</dbReference>
<comment type="caution">
    <text evidence="11">The sequence shown here is derived from an EMBL/GenBank/DDBJ whole genome shotgun (WGS) entry which is preliminary data.</text>
</comment>
<evidence type="ECO:0000256" key="3">
    <source>
        <dbReference type="ARBA" id="ARBA00022737"/>
    </source>
</evidence>
<dbReference type="Gene3D" id="1.10.10.10">
    <property type="entry name" value="Winged helix-like DNA-binding domain superfamily/Winged helix DNA-binding domain"/>
    <property type="match status" value="1"/>
</dbReference>
<keyword evidence="12" id="KW-1185">Reference proteome</keyword>
<evidence type="ECO:0000256" key="5">
    <source>
        <dbReference type="ARBA" id="ARBA00022821"/>
    </source>
</evidence>
<dbReference type="Pfam" id="PF23559">
    <property type="entry name" value="WHD_DRP"/>
    <property type="match status" value="1"/>
</dbReference>
<dbReference type="GO" id="GO:0042742">
    <property type="term" value="P:defense response to bacterium"/>
    <property type="evidence" value="ECO:0007669"/>
    <property type="project" value="UniProtKB-ARBA"/>
</dbReference>